<dbReference type="EMBL" id="CAJVPJ010001262">
    <property type="protein sequence ID" value="CAG8583763.1"/>
    <property type="molecule type" value="Genomic_DNA"/>
</dbReference>
<accession>A0A9N9G495</accession>
<feature type="region of interest" description="Disordered" evidence="1">
    <location>
        <begin position="140"/>
        <end position="175"/>
    </location>
</feature>
<feature type="compositionally biased region" description="Low complexity" evidence="1">
    <location>
        <begin position="152"/>
        <end position="172"/>
    </location>
</feature>
<evidence type="ECO:0000313" key="2">
    <source>
        <dbReference type="EMBL" id="CAG8583763.1"/>
    </source>
</evidence>
<dbReference type="Proteomes" id="UP000789572">
    <property type="component" value="Unassembled WGS sequence"/>
</dbReference>
<name>A0A9N9G495_9GLOM</name>
<proteinExistence type="predicted"/>
<evidence type="ECO:0000256" key="1">
    <source>
        <dbReference type="SAM" id="MobiDB-lite"/>
    </source>
</evidence>
<evidence type="ECO:0000313" key="3">
    <source>
        <dbReference type="Proteomes" id="UP000789572"/>
    </source>
</evidence>
<reference evidence="2" key="1">
    <citation type="submission" date="2021-06" db="EMBL/GenBank/DDBJ databases">
        <authorList>
            <person name="Kallberg Y."/>
            <person name="Tangrot J."/>
            <person name="Rosling A."/>
        </authorList>
    </citation>
    <scope>NUCLEOTIDE SEQUENCE</scope>
    <source>
        <strain evidence="2">IA702</strain>
    </source>
</reference>
<gene>
    <name evidence="2" type="ORF">POCULU_LOCUS6621</name>
</gene>
<dbReference type="OrthoDB" id="2403385at2759"/>
<keyword evidence="3" id="KW-1185">Reference proteome</keyword>
<sequence>MAEFFNSLPHEQWSLDGLAKWLEPKNLNKAKTLDFMKKAIQDIRDAPDYSEAAKHIYGTVGRPGVELLTWKKNNKQYLSLLGVRAKSVEEITKLKERHLQEQTTVVVNIHKEIASGLEQRIASGVEKEIASLKRNAEQTLENQDKRVNLGNDTPTPTPLDYDLDTPTTPTTLLDDDTDLEQDMEEPSSDVIKLTTLSGTGIGRYQILFLAEHNIYHPHRKLFTNEEWITMESNWSKIETKITESLPEIDANIKLLLERYTKVIKDATTGVYIDLNIIEGNICNKSPFEEDHEYRFERDYPLRWVQLVYNALGEVENEDRKRQLDLSRCLEKRRTNLGSWCHDAILVMKVGSKHVQVAFGEVIGNAFKHDDKKWQDDKEKMLKAMQLALFNLRRLFPEGLEDLETYGLLVYKKEFFMYSMHWVDGIYLVDQFNGFAIPDTSRELDYLPVIIQAMIEFKNRVLKLHAHMERLYKTNTKFRRRSNIDNSIVFASPTKK</sequence>
<comment type="caution">
    <text evidence="2">The sequence shown here is derived from an EMBL/GenBank/DDBJ whole genome shotgun (WGS) entry which is preliminary data.</text>
</comment>
<organism evidence="2 3">
    <name type="scientific">Paraglomus occultum</name>
    <dbReference type="NCBI Taxonomy" id="144539"/>
    <lineage>
        <taxon>Eukaryota</taxon>
        <taxon>Fungi</taxon>
        <taxon>Fungi incertae sedis</taxon>
        <taxon>Mucoromycota</taxon>
        <taxon>Glomeromycotina</taxon>
        <taxon>Glomeromycetes</taxon>
        <taxon>Paraglomerales</taxon>
        <taxon>Paraglomeraceae</taxon>
        <taxon>Paraglomus</taxon>
    </lineage>
</organism>
<dbReference type="AlphaFoldDB" id="A0A9N9G495"/>
<protein>
    <submittedName>
        <fullName evidence="2">2094_t:CDS:1</fullName>
    </submittedName>
</protein>